<dbReference type="AlphaFoldDB" id="A0A6L8Q1J8"/>
<evidence type="ECO:0000313" key="7">
    <source>
        <dbReference type="Proteomes" id="UP000472380"/>
    </source>
</evidence>
<dbReference type="PANTHER" id="PTHR43400:SF10">
    <property type="entry name" value="3-OXOSTEROID 1-DEHYDROGENASE"/>
    <property type="match status" value="1"/>
</dbReference>
<protein>
    <submittedName>
        <fullName evidence="6">FAD-dependent oxidoreductase</fullName>
    </submittedName>
</protein>
<evidence type="ECO:0000256" key="1">
    <source>
        <dbReference type="ARBA" id="ARBA00001974"/>
    </source>
</evidence>
<dbReference type="InterPro" id="IPR027477">
    <property type="entry name" value="Succ_DH/fumarate_Rdtase_cat_sf"/>
</dbReference>
<accession>A0A6L8Q1J8</accession>
<evidence type="ECO:0000259" key="5">
    <source>
        <dbReference type="Pfam" id="PF00890"/>
    </source>
</evidence>
<comment type="caution">
    <text evidence="6">The sequence shown here is derived from an EMBL/GenBank/DDBJ whole genome shotgun (WGS) entry which is preliminary data.</text>
</comment>
<feature type="domain" description="FAD-dependent oxidoreductase 2 FAD-binding" evidence="5">
    <location>
        <begin position="86"/>
        <end position="519"/>
    </location>
</feature>
<dbReference type="EMBL" id="VJNE01000001">
    <property type="protein sequence ID" value="MZG27183.1"/>
    <property type="molecule type" value="Genomic_DNA"/>
</dbReference>
<comment type="cofactor">
    <cofactor evidence="1">
        <name>FAD</name>
        <dbReference type="ChEBI" id="CHEBI:57692"/>
    </cofactor>
</comment>
<evidence type="ECO:0000313" key="6">
    <source>
        <dbReference type="EMBL" id="MZG27183.1"/>
    </source>
</evidence>
<dbReference type="GO" id="GO:0008202">
    <property type="term" value="P:steroid metabolic process"/>
    <property type="evidence" value="ECO:0007669"/>
    <property type="project" value="UniProtKB-ARBA"/>
</dbReference>
<evidence type="ECO:0000256" key="4">
    <source>
        <dbReference type="ARBA" id="ARBA00023002"/>
    </source>
</evidence>
<dbReference type="InterPro" id="IPR050315">
    <property type="entry name" value="FAD-oxidoreductase_2"/>
</dbReference>
<dbReference type="Pfam" id="PF00890">
    <property type="entry name" value="FAD_binding_2"/>
    <property type="match status" value="1"/>
</dbReference>
<dbReference type="Gene3D" id="3.90.700.10">
    <property type="entry name" value="Succinate dehydrogenase/fumarate reductase flavoprotein, catalytic domain"/>
    <property type="match status" value="1"/>
</dbReference>
<organism evidence="6 7">
    <name type="scientific">Adlercreutzia equolifaciens</name>
    <dbReference type="NCBI Taxonomy" id="446660"/>
    <lineage>
        <taxon>Bacteria</taxon>
        <taxon>Bacillati</taxon>
        <taxon>Actinomycetota</taxon>
        <taxon>Coriobacteriia</taxon>
        <taxon>Eggerthellales</taxon>
        <taxon>Eggerthellaceae</taxon>
        <taxon>Adlercreutzia</taxon>
    </lineage>
</organism>
<reference evidence="6 7" key="1">
    <citation type="submission" date="2019-07" db="EMBL/GenBank/DDBJ databases">
        <title>Draft genome sequence of Adlercreutzia equolifaciens IPLA 37004, a human intestinal strain that does not produces equol from daidzein.</title>
        <authorList>
            <person name="Vazquez L."/>
            <person name="Florez A.B."/>
            <person name="Mayo B."/>
        </authorList>
    </citation>
    <scope>NUCLEOTIDE SEQUENCE [LARGE SCALE GENOMIC DNA]</scope>
    <source>
        <strain evidence="6 7">IPLA 37004</strain>
    </source>
</reference>
<dbReference type="GO" id="GO:0033765">
    <property type="term" value="F:steroid dehydrogenase activity, acting on the CH-CH group of donors"/>
    <property type="evidence" value="ECO:0007669"/>
    <property type="project" value="UniProtKB-ARBA"/>
</dbReference>
<keyword evidence="3" id="KW-0274">FAD</keyword>
<name>A0A6L8Q1J8_9ACTN</name>
<keyword evidence="4" id="KW-0560">Oxidoreductase</keyword>
<dbReference type="PANTHER" id="PTHR43400">
    <property type="entry name" value="FUMARATE REDUCTASE"/>
    <property type="match status" value="1"/>
</dbReference>
<keyword evidence="2" id="KW-0285">Flavoprotein</keyword>
<sequence length="540" mass="57660">MILSNVVLHTSGRGEWLRRRPAPFWLTRHERKVMANLTRRNFIGVGVAGALGAAGLGLAGCAPQKEAEESLSSTGPDNLVWDEEYDVVVAGFGGAGGAAAIEAFDNGASVLVLDSDAMPGGATSINGGVIQCAGSSVQKAAGIEDNVDDWFDYIKAMEGPSFHEELIRPMTLETPENVDWLIGLGAEIPAEIHPSATRNIPESGLYFNDGTLDFYPDRPPTPRGHVLVGQGGGFLKAFTNGAEERGIEIRKETPVTDLVQDESGRVVGVIAESGGKEVRIGAGKGVVISTGHFNSNEAMVATHIPYVNGIEFNSSAGHPSAMGDGQRMMARHGADMVGMGEATHTLSKIPQETTIRSMHVNAACNRYWSEQGWHNDHRGSMIHKQPMQIAWCIFDDNIRAAAGDAEDDAIQCTADTIEKLAEMCALNPRALADAVARYNGYCAEGVDLEYAKDPEFLIPIEKAPFHAIRLRYVWMSNGGAHIDPEAHVLDPDGNVIEGLFAAGACAHGHKSNMFNPGSGLNMAWGIFTGRHAGRNAALGQ</sequence>
<dbReference type="Proteomes" id="UP000472380">
    <property type="component" value="Unassembled WGS sequence"/>
</dbReference>
<gene>
    <name evidence="6" type="ORF">FM068_01025</name>
</gene>
<dbReference type="SUPFAM" id="SSF56425">
    <property type="entry name" value="Succinate dehydrogenase/fumarate reductase flavoprotein, catalytic domain"/>
    <property type="match status" value="1"/>
</dbReference>
<proteinExistence type="predicted"/>
<evidence type="ECO:0000256" key="3">
    <source>
        <dbReference type="ARBA" id="ARBA00022827"/>
    </source>
</evidence>
<dbReference type="Gene3D" id="3.50.50.60">
    <property type="entry name" value="FAD/NAD(P)-binding domain"/>
    <property type="match status" value="1"/>
</dbReference>
<dbReference type="InterPro" id="IPR036188">
    <property type="entry name" value="FAD/NAD-bd_sf"/>
</dbReference>
<evidence type="ECO:0000256" key="2">
    <source>
        <dbReference type="ARBA" id="ARBA00022630"/>
    </source>
</evidence>
<dbReference type="SUPFAM" id="SSF51905">
    <property type="entry name" value="FAD/NAD(P)-binding domain"/>
    <property type="match status" value="1"/>
</dbReference>
<dbReference type="InterPro" id="IPR003953">
    <property type="entry name" value="FAD-dep_OxRdtase_2_FAD-bd"/>
</dbReference>